<accession>A0A1V8YUR3</accession>
<reference evidence="2 3" key="1">
    <citation type="journal article" date="2017" name="BMC Microbiol.">
        <title>Comparative genomics of Enterococcus spp. isolated from bovine feces.</title>
        <authorList>
            <person name="Beukers A.G."/>
            <person name="Zaheer R."/>
            <person name="Goji N."/>
            <person name="Amoako K.K."/>
            <person name="Chaves A.V."/>
            <person name="Ward M.P."/>
            <person name="McAllister T.A."/>
        </authorList>
    </citation>
    <scope>NUCLEOTIDE SEQUENCE [LARGE SCALE GENOMIC DNA]</scope>
    <source>
        <strain evidence="2 3">F1129D 143</strain>
    </source>
</reference>
<gene>
    <name evidence="2" type="ORF">BH747_00485</name>
</gene>
<evidence type="ECO:0000313" key="2">
    <source>
        <dbReference type="EMBL" id="OQO71343.1"/>
    </source>
</evidence>
<proteinExistence type="predicted"/>
<protein>
    <submittedName>
        <fullName evidence="2">Uncharacterized protein</fullName>
    </submittedName>
</protein>
<feature type="compositionally biased region" description="Basic and acidic residues" evidence="1">
    <location>
        <begin position="612"/>
        <end position="638"/>
    </location>
</feature>
<dbReference type="EMBL" id="MJEA01000001">
    <property type="protein sequence ID" value="OQO71343.1"/>
    <property type="molecule type" value="Genomic_DNA"/>
</dbReference>
<feature type="compositionally biased region" description="Basic and acidic residues" evidence="1">
    <location>
        <begin position="350"/>
        <end position="366"/>
    </location>
</feature>
<dbReference type="RefSeq" id="WP_081181373.1">
    <property type="nucleotide sequence ID" value="NZ_MJEB01000007.1"/>
</dbReference>
<sequence>MVKETPQINQLPDSKLARVIINEDEMSNQSIFKRFLPSKKVQLPEVIKLDKFGNFKMYEQFFDLQVGDIREIPNLNTLHVMFREYLETWSLVFDPKKEANELEDKQYIYDFRNSIQNSGYALNNNQRIEEMLSDLKSEKNHFLIFPHLASIPLNEEEKSLATNTVEGLLGKKLAFANLLGSYIEKQKDQYVVKLMNIENGSLQEFLIDETRKKELAAILGSSIHFDLAHETSLDEKLGAISRAQTPKQKIQDDGIHLKQHQFLIPQFSPMILFACRQNTQEQHQFLGIHLGDEKKWMNEFHEAAVYRIRTLQYPETIIDSMNRVHSKANQEDLLLKKWQKNLNELEKELETAPEHAQSIKKEEERVGQGMTLDSNEKKEVELLEDAVKKLSLSNGLVLPKEIKPIIQSLENSKKIFQGEASVAKQLDLLVPGSKTSFLVTSHLIGIHQKEGNDLEKQEIGCVIRKKESGDFLISFVDPTGYYQKLTQVNGKIPYVHEFEVSILNRGKLANILKVKDYLKEHGSFGLQRLLSMITRDSGKVTEYAIEQKKVESVGKDLHHFPEAIKFAIFTSTHQLGHYVYLGDCESLKKTGQPNIAGHIKNERTLRNSYPDSFEKRDHPRYKPLERSKQRKMYDQERY</sequence>
<evidence type="ECO:0000313" key="3">
    <source>
        <dbReference type="Proteomes" id="UP000192477"/>
    </source>
</evidence>
<comment type="caution">
    <text evidence="2">The sequence shown here is derived from an EMBL/GenBank/DDBJ whole genome shotgun (WGS) entry which is preliminary data.</text>
</comment>
<feature type="region of interest" description="Disordered" evidence="1">
    <location>
        <begin position="609"/>
        <end position="638"/>
    </location>
</feature>
<organism evidence="2 3">
    <name type="scientific">Enterococcus villorum</name>
    <dbReference type="NCBI Taxonomy" id="112904"/>
    <lineage>
        <taxon>Bacteria</taxon>
        <taxon>Bacillati</taxon>
        <taxon>Bacillota</taxon>
        <taxon>Bacilli</taxon>
        <taxon>Lactobacillales</taxon>
        <taxon>Enterococcaceae</taxon>
        <taxon>Enterococcus</taxon>
    </lineage>
</organism>
<name>A0A1V8YUR3_9ENTE</name>
<dbReference type="AlphaFoldDB" id="A0A1V8YUR3"/>
<feature type="region of interest" description="Disordered" evidence="1">
    <location>
        <begin position="350"/>
        <end position="369"/>
    </location>
</feature>
<evidence type="ECO:0000256" key="1">
    <source>
        <dbReference type="SAM" id="MobiDB-lite"/>
    </source>
</evidence>
<dbReference type="Proteomes" id="UP000192477">
    <property type="component" value="Unassembled WGS sequence"/>
</dbReference>
<dbReference type="OrthoDB" id="10002186at2"/>